<proteinExistence type="predicted"/>
<name>A0ABD2AIA5_VESSQ</name>
<dbReference type="AlphaFoldDB" id="A0ABD2AIA5"/>
<evidence type="ECO:0000313" key="2">
    <source>
        <dbReference type="Proteomes" id="UP001607302"/>
    </source>
</evidence>
<dbReference type="EMBL" id="JAUDFV010000147">
    <property type="protein sequence ID" value="KAL2720349.1"/>
    <property type="molecule type" value="Genomic_DNA"/>
</dbReference>
<gene>
    <name evidence="1" type="ORF">V1478_010615</name>
</gene>
<protein>
    <submittedName>
        <fullName evidence="1">Uncharacterized protein</fullName>
    </submittedName>
</protein>
<sequence length="70" mass="8058">MNNVIRELISHQLSFVVCGSQRTFRDSLYILSRTIEIAFFKSGNCFIKMNVTAQALSVSMKCRACIWNHE</sequence>
<dbReference type="Proteomes" id="UP001607302">
    <property type="component" value="Unassembled WGS sequence"/>
</dbReference>
<evidence type="ECO:0000313" key="1">
    <source>
        <dbReference type="EMBL" id="KAL2720349.1"/>
    </source>
</evidence>
<accession>A0ABD2AIA5</accession>
<comment type="caution">
    <text evidence="1">The sequence shown here is derived from an EMBL/GenBank/DDBJ whole genome shotgun (WGS) entry which is preliminary data.</text>
</comment>
<keyword evidence="2" id="KW-1185">Reference proteome</keyword>
<organism evidence="1 2">
    <name type="scientific">Vespula squamosa</name>
    <name type="common">Southern yellow jacket</name>
    <name type="synonym">Wasp</name>
    <dbReference type="NCBI Taxonomy" id="30214"/>
    <lineage>
        <taxon>Eukaryota</taxon>
        <taxon>Metazoa</taxon>
        <taxon>Ecdysozoa</taxon>
        <taxon>Arthropoda</taxon>
        <taxon>Hexapoda</taxon>
        <taxon>Insecta</taxon>
        <taxon>Pterygota</taxon>
        <taxon>Neoptera</taxon>
        <taxon>Endopterygota</taxon>
        <taxon>Hymenoptera</taxon>
        <taxon>Apocrita</taxon>
        <taxon>Aculeata</taxon>
        <taxon>Vespoidea</taxon>
        <taxon>Vespidae</taxon>
        <taxon>Vespinae</taxon>
        <taxon>Vespula</taxon>
    </lineage>
</organism>
<reference evidence="1 2" key="1">
    <citation type="journal article" date="2024" name="Ann. Entomol. Soc. Am.">
        <title>Genomic analyses of the southern and eastern yellowjacket wasps (Hymenoptera: Vespidae) reveal evolutionary signatures of social life.</title>
        <authorList>
            <person name="Catto M.A."/>
            <person name="Caine P.B."/>
            <person name="Orr S.E."/>
            <person name="Hunt B.G."/>
            <person name="Goodisman M.A.D."/>
        </authorList>
    </citation>
    <scope>NUCLEOTIDE SEQUENCE [LARGE SCALE GENOMIC DNA]</scope>
    <source>
        <strain evidence="1">233</strain>
        <tissue evidence="1">Head and thorax</tissue>
    </source>
</reference>